<comment type="subcellular location">
    <subcellularLocation>
        <location evidence="1">Nucleus</location>
    </subcellularLocation>
</comment>
<keyword evidence="10" id="KW-1185">Reference proteome</keyword>
<name>A0AAV5R5Q9_PICKL</name>
<dbReference type="GO" id="GO:0008270">
    <property type="term" value="F:zinc ion binding"/>
    <property type="evidence" value="ECO:0007669"/>
    <property type="project" value="InterPro"/>
</dbReference>
<proteinExistence type="predicted"/>
<evidence type="ECO:0000256" key="1">
    <source>
        <dbReference type="ARBA" id="ARBA00004123"/>
    </source>
</evidence>
<sequence length="705" mass="81918">MKLVDSTAKVSKGTRIDLNKVACIRCQSRKQKCTGDILTGKKCKNCEKANVNCEYSQNRNPNYIKILESKINHLESILASKENELIFKTESPTQIQRHDESIKHIDSYSDRSSVSDHISMNDGSVLTKCAALFPLKDDMEPLYVGSSGLNIASLLQAHLKLELSETLREQQKQTTSIEHDKLINDKVVISFDTLLEDKKKLDLYVDNYLFKMHIKYPFLKMDYITEAHENRLVYLKNVNKQQTKSETIKSFTLLMVYAIGSMLTGKQQPHHHGTSEPSMKNDNFLFFTTAMKLNLSVIFEGKSINNIHCMLLVVIYQLRLPNGPVIWDIIESALRLCVSFGFHRKNLQLLHEKPVEYQYRTLTFWSTYSLERSISGSFGRPYLLSDRDIDVDMPINIDESVFDNNTIIEEYYTNIKKGFVINRLTSRSQAIHNFKFKRIESEIQNEIYRVDLPIDHIPREKINMFIEKMKEWTNTIPQLLSSNDFDYYLYLFNKQIRYLIQPYLSQLSNDDPLFIECMKISLTVCQLSKRMDHNTKSRFSFIALQTIFLSGATLIYGLLSEKLKWNFSISEGLRCCSSILFSVAERTGACEIFSRLFEKLVNMVEENQQSKMNNKTVNEDDIFINNNFDLFGQNNLKKHVQDLHKKENLQFFNEILKTDGSDVDLESLFCFPNLDLLGTNRIDDIIKKTSRDTKFIDDELYFGFV</sequence>
<dbReference type="GO" id="GO:0006351">
    <property type="term" value="P:DNA-templated transcription"/>
    <property type="evidence" value="ECO:0007669"/>
    <property type="project" value="InterPro"/>
</dbReference>
<keyword evidence="7" id="KW-0539">Nucleus</keyword>
<dbReference type="SMART" id="SM00906">
    <property type="entry name" value="Fungal_trans"/>
    <property type="match status" value="1"/>
</dbReference>
<evidence type="ECO:0000256" key="2">
    <source>
        <dbReference type="ARBA" id="ARBA00022723"/>
    </source>
</evidence>
<evidence type="ECO:0000313" key="9">
    <source>
        <dbReference type="EMBL" id="GMM46861.1"/>
    </source>
</evidence>
<accession>A0AAV5R5Q9</accession>
<evidence type="ECO:0000259" key="8">
    <source>
        <dbReference type="PROSITE" id="PS50048"/>
    </source>
</evidence>
<dbReference type="SUPFAM" id="SSF57701">
    <property type="entry name" value="Zn2/Cys6 DNA-binding domain"/>
    <property type="match status" value="1"/>
</dbReference>
<evidence type="ECO:0000256" key="5">
    <source>
        <dbReference type="ARBA" id="ARBA00023125"/>
    </source>
</evidence>
<dbReference type="CDD" id="cd12148">
    <property type="entry name" value="fungal_TF_MHR"/>
    <property type="match status" value="1"/>
</dbReference>
<dbReference type="CDD" id="cd00067">
    <property type="entry name" value="GAL4"/>
    <property type="match status" value="1"/>
</dbReference>
<dbReference type="GO" id="GO:0000981">
    <property type="term" value="F:DNA-binding transcription factor activity, RNA polymerase II-specific"/>
    <property type="evidence" value="ECO:0007669"/>
    <property type="project" value="InterPro"/>
</dbReference>
<organism evidence="9 10">
    <name type="scientific">Pichia kluyveri</name>
    <name type="common">Yeast</name>
    <dbReference type="NCBI Taxonomy" id="36015"/>
    <lineage>
        <taxon>Eukaryota</taxon>
        <taxon>Fungi</taxon>
        <taxon>Dikarya</taxon>
        <taxon>Ascomycota</taxon>
        <taxon>Saccharomycotina</taxon>
        <taxon>Pichiomycetes</taxon>
        <taxon>Pichiales</taxon>
        <taxon>Pichiaceae</taxon>
        <taxon>Pichia</taxon>
    </lineage>
</organism>
<keyword evidence="2" id="KW-0479">Metal-binding</keyword>
<dbReference type="Proteomes" id="UP001378960">
    <property type="component" value="Unassembled WGS sequence"/>
</dbReference>
<evidence type="ECO:0000313" key="10">
    <source>
        <dbReference type="Proteomes" id="UP001378960"/>
    </source>
</evidence>
<comment type="caution">
    <text evidence="9">The sequence shown here is derived from an EMBL/GenBank/DDBJ whole genome shotgun (WGS) entry which is preliminary data.</text>
</comment>
<keyword evidence="4" id="KW-0805">Transcription regulation</keyword>
<dbReference type="Pfam" id="PF04082">
    <property type="entry name" value="Fungal_trans"/>
    <property type="match status" value="1"/>
</dbReference>
<evidence type="ECO:0000256" key="3">
    <source>
        <dbReference type="ARBA" id="ARBA00022833"/>
    </source>
</evidence>
<keyword evidence="5" id="KW-0238">DNA-binding</keyword>
<dbReference type="PANTHER" id="PTHR47782:SF12">
    <property type="entry name" value="ZN(II)2CYS6 TRANSCRIPTION FACTOR (EUROFUNG)"/>
    <property type="match status" value="1"/>
</dbReference>
<protein>
    <recommendedName>
        <fullName evidence="8">Zn(2)-C6 fungal-type domain-containing protein</fullName>
    </recommendedName>
</protein>
<gene>
    <name evidence="9" type="ORF">DAPK24_034360</name>
</gene>
<evidence type="ECO:0000256" key="6">
    <source>
        <dbReference type="ARBA" id="ARBA00023163"/>
    </source>
</evidence>
<dbReference type="Pfam" id="PF00172">
    <property type="entry name" value="Zn_clus"/>
    <property type="match status" value="1"/>
</dbReference>
<dbReference type="GO" id="GO:0043565">
    <property type="term" value="F:sequence-specific DNA binding"/>
    <property type="evidence" value="ECO:0007669"/>
    <property type="project" value="TreeGrafter"/>
</dbReference>
<dbReference type="GO" id="GO:0045944">
    <property type="term" value="P:positive regulation of transcription by RNA polymerase II"/>
    <property type="evidence" value="ECO:0007669"/>
    <property type="project" value="TreeGrafter"/>
</dbReference>
<dbReference type="Gene3D" id="4.10.240.10">
    <property type="entry name" value="Zn(2)-C6 fungal-type DNA-binding domain"/>
    <property type="match status" value="1"/>
</dbReference>
<keyword evidence="3" id="KW-0862">Zinc</keyword>
<dbReference type="InterPro" id="IPR036864">
    <property type="entry name" value="Zn2-C6_fun-type_DNA-bd_sf"/>
</dbReference>
<dbReference type="GO" id="GO:0005634">
    <property type="term" value="C:nucleus"/>
    <property type="evidence" value="ECO:0007669"/>
    <property type="project" value="UniProtKB-SubCell"/>
</dbReference>
<feature type="domain" description="Zn(2)-C6 fungal-type" evidence="8">
    <location>
        <begin position="22"/>
        <end position="55"/>
    </location>
</feature>
<dbReference type="EMBL" id="BTGB01000005">
    <property type="protein sequence ID" value="GMM46861.1"/>
    <property type="molecule type" value="Genomic_DNA"/>
</dbReference>
<evidence type="ECO:0000256" key="4">
    <source>
        <dbReference type="ARBA" id="ARBA00023015"/>
    </source>
</evidence>
<reference evidence="9 10" key="1">
    <citation type="journal article" date="2023" name="Elife">
        <title>Identification of key yeast species and microbe-microbe interactions impacting larval growth of Drosophila in the wild.</title>
        <authorList>
            <person name="Mure A."/>
            <person name="Sugiura Y."/>
            <person name="Maeda R."/>
            <person name="Honda K."/>
            <person name="Sakurai N."/>
            <person name="Takahashi Y."/>
            <person name="Watada M."/>
            <person name="Katoh T."/>
            <person name="Gotoh A."/>
            <person name="Gotoh Y."/>
            <person name="Taniguchi I."/>
            <person name="Nakamura K."/>
            <person name="Hayashi T."/>
            <person name="Katayama T."/>
            <person name="Uemura T."/>
            <person name="Hattori Y."/>
        </authorList>
    </citation>
    <scope>NUCLEOTIDE SEQUENCE [LARGE SCALE GENOMIC DNA]</scope>
    <source>
        <strain evidence="9 10">PK-24</strain>
    </source>
</reference>
<dbReference type="InterPro" id="IPR001138">
    <property type="entry name" value="Zn2Cys6_DnaBD"/>
</dbReference>
<dbReference type="InterPro" id="IPR007219">
    <property type="entry name" value="XnlR_reg_dom"/>
</dbReference>
<dbReference type="PROSITE" id="PS50048">
    <property type="entry name" value="ZN2_CY6_FUNGAL_2"/>
    <property type="match status" value="1"/>
</dbReference>
<dbReference type="SMART" id="SM00066">
    <property type="entry name" value="GAL4"/>
    <property type="match status" value="1"/>
</dbReference>
<keyword evidence="6" id="KW-0804">Transcription</keyword>
<dbReference type="AlphaFoldDB" id="A0AAV5R5Q9"/>
<evidence type="ECO:0000256" key="7">
    <source>
        <dbReference type="ARBA" id="ARBA00023242"/>
    </source>
</evidence>
<dbReference type="InterPro" id="IPR052202">
    <property type="entry name" value="Yeast_MetPath_Reg"/>
</dbReference>
<dbReference type="PANTHER" id="PTHR47782">
    <property type="entry name" value="ZN(II)2CYS6 TRANSCRIPTION FACTOR (EUROFUNG)-RELATED"/>
    <property type="match status" value="1"/>
</dbReference>